<sequence>MSNVVAAESHGTADLRDWERQAAQALERSHAAAAERIQPPPASRSSGSDSPGRQRSSPLRRTKKSKKSKDRKKDRGKRDKVGRDAAKADLFAALRAERLERESLESQRARDLVLAQTRSNQGYNNTYGYGRRRRA</sequence>
<comment type="caution">
    <text evidence="2">The sequence shown here is derived from an EMBL/GenBank/DDBJ whole genome shotgun (WGS) entry which is preliminary data.</text>
</comment>
<name>A0AAD9MNR4_PROWI</name>
<accession>A0AAD9MNR4</accession>
<proteinExistence type="predicted"/>
<keyword evidence="3" id="KW-1185">Reference proteome</keyword>
<dbReference type="Proteomes" id="UP001255856">
    <property type="component" value="Unassembled WGS sequence"/>
</dbReference>
<feature type="compositionally biased region" description="Basic and acidic residues" evidence="1">
    <location>
        <begin position="11"/>
        <end position="20"/>
    </location>
</feature>
<gene>
    <name evidence="2" type="ORF">QBZ16_003057</name>
</gene>
<feature type="compositionally biased region" description="Basic and acidic residues" evidence="1">
    <location>
        <begin position="71"/>
        <end position="87"/>
    </location>
</feature>
<evidence type="ECO:0000256" key="1">
    <source>
        <dbReference type="SAM" id="MobiDB-lite"/>
    </source>
</evidence>
<feature type="compositionally biased region" description="Basic residues" evidence="1">
    <location>
        <begin position="58"/>
        <end position="70"/>
    </location>
</feature>
<evidence type="ECO:0000313" key="2">
    <source>
        <dbReference type="EMBL" id="KAK2079366.1"/>
    </source>
</evidence>
<organism evidence="2 3">
    <name type="scientific">Prototheca wickerhamii</name>
    <dbReference type="NCBI Taxonomy" id="3111"/>
    <lineage>
        <taxon>Eukaryota</taxon>
        <taxon>Viridiplantae</taxon>
        <taxon>Chlorophyta</taxon>
        <taxon>core chlorophytes</taxon>
        <taxon>Trebouxiophyceae</taxon>
        <taxon>Chlorellales</taxon>
        <taxon>Chlorellaceae</taxon>
        <taxon>Prototheca</taxon>
    </lineage>
</organism>
<protein>
    <submittedName>
        <fullName evidence="2">Uncharacterized protein</fullName>
    </submittedName>
</protein>
<dbReference type="EMBL" id="JASFZW010000003">
    <property type="protein sequence ID" value="KAK2079366.1"/>
    <property type="molecule type" value="Genomic_DNA"/>
</dbReference>
<reference evidence="2" key="1">
    <citation type="submission" date="2021-01" db="EMBL/GenBank/DDBJ databases">
        <authorList>
            <person name="Eckstrom K.M.E."/>
        </authorList>
    </citation>
    <scope>NUCLEOTIDE SEQUENCE</scope>
    <source>
        <strain evidence="2">UVCC 0001</strain>
    </source>
</reference>
<dbReference type="AlphaFoldDB" id="A0AAD9MNR4"/>
<feature type="region of interest" description="Disordered" evidence="1">
    <location>
        <begin position="1"/>
        <end position="87"/>
    </location>
</feature>
<feature type="compositionally biased region" description="Polar residues" evidence="1">
    <location>
        <begin position="43"/>
        <end position="54"/>
    </location>
</feature>
<evidence type="ECO:0000313" key="3">
    <source>
        <dbReference type="Proteomes" id="UP001255856"/>
    </source>
</evidence>